<sequence>MARGISFGELTPDPDPSDDPGWGYRDERRLQCHPQYVGTGTEPLESVCGARLGVEIDWQTWPGSGPAPQRRWGADRRKPHCGEWREESVSRLVPKARVDAVCLKKSGSPLLGTPPLFLGSYLRGHGLAVGSEVVAQGPSAPTAHPCTGSRGRRAAAPLRRRVLH</sequence>
<evidence type="ECO:0000313" key="2">
    <source>
        <dbReference type="EMBL" id="KAJ1124271.1"/>
    </source>
</evidence>
<evidence type="ECO:0000256" key="1">
    <source>
        <dbReference type="SAM" id="MobiDB-lite"/>
    </source>
</evidence>
<evidence type="ECO:0000313" key="3">
    <source>
        <dbReference type="Proteomes" id="UP001066276"/>
    </source>
</evidence>
<feature type="region of interest" description="Disordered" evidence="1">
    <location>
        <begin position="137"/>
        <end position="164"/>
    </location>
</feature>
<feature type="region of interest" description="Disordered" evidence="1">
    <location>
        <begin position="1"/>
        <end position="25"/>
    </location>
</feature>
<comment type="caution">
    <text evidence="2">The sequence shown here is derived from an EMBL/GenBank/DDBJ whole genome shotgun (WGS) entry which is preliminary data.</text>
</comment>
<organism evidence="2 3">
    <name type="scientific">Pleurodeles waltl</name>
    <name type="common">Iberian ribbed newt</name>
    <dbReference type="NCBI Taxonomy" id="8319"/>
    <lineage>
        <taxon>Eukaryota</taxon>
        <taxon>Metazoa</taxon>
        <taxon>Chordata</taxon>
        <taxon>Craniata</taxon>
        <taxon>Vertebrata</taxon>
        <taxon>Euteleostomi</taxon>
        <taxon>Amphibia</taxon>
        <taxon>Batrachia</taxon>
        <taxon>Caudata</taxon>
        <taxon>Salamandroidea</taxon>
        <taxon>Salamandridae</taxon>
        <taxon>Pleurodelinae</taxon>
        <taxon>Pleurodeles</taxon>
    </lineage>
</organism>
<name>A0AAV7P9X9_PLEWA</name>
<reference evidence="2" key="1">
    <citation type="journal article" date="2022" name="bioRxiv">
        <title>Sequencing and chromosome-scale assembly of the giantPleurodeles waltlgenome.</title>
        <authorList>
            <person name="Brown T."/>
            <person name="Elewa A."/>
            <person name="Iarovenko S."/>
            <person name="Subramanian E."/>
            <person name="Araus A.J."/>
            <person name="Petzold A."/>
            <person name="Susuki M."/>
            <person name="Suzuki K.-i.T."/>
            <person name="Hayashi T."/>
            <person name="Toyoda A."/>
            <person name="Oliveira C."/>
            <person name="Osipova E."/>
            <person name="Leigh N.D."/>
            <person name="Simon A."/>
            <person name="Yun M.H."/>
        </authorList>
    </citation>
    <scope>NUCLEOTIDE SEQUENCE</scope>
    <source>
        <strain evidence="2">20211129_DDA</strain>
        <tissue evidence="2">Liver</tissue>
    </source>
</reference>
<gene>
    <name evidence="2" type="ORF">NDU88_002732</name>
</gene>
<proteinExistence type="predicted"/>
<accession>A0AAV7P9X9</accession>
<keyword evidence="3" id="KW-1185">Reference proteome</keyword>
<dbReference type="EMBL" id="JANPWB010000011">
    <property type="protein sequence ID" value="KAJ1124271.1"/>
    <property type="molecule type" value="Genomic_DNA"/>
</dbReference>
<dbReference type="Proteomes" id="UP001066276">
    <property type="component" value="Chromosome 7"/>
</dbReference>
<protein>
    <submittedName>
        <fullName evidence="2">Uncharacterized protein</fullName>
    </submittedName>
</protein>
<dbReference type="AlphaFoldDB" id="A0AAV7P9X9"/>
<feature type="compositionally biased region" description="Basic residues" evidence="1">
    <location>
        <begin position="150"/>
        <end position="164"/>
    </location>
</feature>